<dbReference type="RefSeq" id="WP_375518233.1">
    <property type="nucleotide sequence ID" value="NZ_JBHIRY010000001.1"/>
</dbReference>
<comment type="caution">
    <text evidence="1">The sequence shown here is derived from an EMBL/GenBank/DDBJ whole genome shotgun (WGS) entry which is preliminary data.</text>
</comment>
<dbReference type="EMBL" id="JBHIRY010000001">
    <property type="protein sequence ID" value="MFB5758981.1"/>
    <property type="molecule type" value="Genomic_DNA"/>
</dbReference>
<gene>
    <name evidence="1" type="ORF">ACE5LO_01110</name>
</gene>
<name>A0ABV5BV19_9BACL</name>
<evidence type="ECO:0000313" key="2">
    <source>
        <dbReference type="Proteomes" id="UP001580430"/>
    </source>
</evidence>
<sequence length="204" mass="24902">MNKTFFEALKEFMLEEFRDQQDLEPWGYYETIVQQQDKISPIINDYEDYEMKFSFNRTEDYDSQYYNPGQINISLYKKLEGEGGDWERYWERRVDHHYVINFLIEERYWGYCQCSPEDEGYNYGRRCCGNGCDWVAPQINISMHTDLAYGSFKGVERDMWKLAEEWSGVTEGNEAKKKEEELKYYDDQIRYWEEQRSKYIEDNK</sequence>
<organism evidence="1 2">
    <name type="scientific">Paenibacillus medicaginis</name>
    <dbReference type="NCBI Taxonomy" id="1470560"/>
    <lineage>
        <taxon>Bacteria</taxon>
        <taxon>Bacillati</taxon>
        <taxon>Bacillota</taxon>
        <taxon>Bacilli</taxon>
        <taxon>Bacillales</taxon>
        <taxon>Paenibacillaceae</taxon>
        <taxon>Paenibacillus</taxon>
    </lineage>
</organism>
<accession>A0ABV5BV19</accession>
<protein>
    <recommendedName>
        <fullName evidence="3">YubB ferredoxin-like domain-containing protein</fullName>
    </recommendedName>
</protein>
<evidence type="ECO:0008006" key="3">
    <source>
        <dbReference type="Google" id="ProtNLM"/>
    </source>
</evidence>
<evidence type="ECO:0000313" key="1">
    <source>
        <dbReference type="EMBL" id="MFB5758981.1"/>
    </source>
</evidence>
<reference evidence="1 2" key="1">
    <citation type="submission" date="2024-09" db="EMBL/GenBank/DDBJ databases">
        <title>Paenibacillus zeirhizospherea sp. nov., isolated from surface of the maize (Zea mays) roots in a horticulture field, Hungary.</title>
        <authorList>
            <person name="Marton D."/>
            <person name="Farkas M."/>
            <person name="Bedics A."/>
            <person name="Toth E."/>
            <person name="Tancsics A."/>
            <person name="Boka K."/>
            <person name="Marati G."/>
            <person name="Kriszt B."/>
            <person name="Cserhati M."/>
        </authorList>
    </citation>
    <scope>NUCLEOTIDE SEQUENCE [LARGE SCALE GENOMIC DNA]</scope>
    <source>
        <strain evidence="1 2">JCM 18446</strain>
    </source>
</reference>
<proteinExistence type="predicted"/>
<dbReference type="Proteomes" id="UP001580430">
    <property type="component" value="Unassembled WGS sequence"/>
</dbReference>
<keyword evidence="2" id="KW-1185">Reference proteome</keyword>